<dbReference type="Pfam" id="PF00364">
    <property type="entry name" value="Biotin_lipoyl"/>
    <property type="match status" value="1"/>
</dbReference>
<dbReference type="PROSITE" id="PS51826">
    <property type="entry name" value="PSBD"/>
    <property type="match status" value="1"/>
</dbReference>
<protein>
    <recommendedName>
        <fullName evidence="6">Dihydrolipoamide acetyltransferase component of pyruvate dehydrogenase complex</fullName>
        <ecNumber evidence="6">2.3.1.-</ecNumber>
    </recommendedName>
</protein>
<evidence type="ECO:0000256" key="4">
    <source>
        <dbReference type="ARBA" id="ARBA00022823"/>
    </source>
</evidence>
<evidence type="ECO:0000259" key="8">
    <source>
        <dbReference type="PROSITE" id="PS50968"/>
    </source>
</evidence>
<dbReference type="PANTHER" id="PTHR43178:SF5">
    <property type="entry name" value="LIPOAMIDE ACYLTRANSFERASE COMPONENT OF BRANCHED-CHAIN ALPHA-KETO ACID DEHYDROGENASE COMPLEX, MITOCHONDRIAL"/>
    <property type="match status" value="1"/>
</dbReference>
<comment type="similarity">
    <text evidence="2 6">Belongs to the 2-oxoacid dehydrogenase family.</text>
</comment>
<feature type="compositionally biased region" description="Low complexity" evidence="7">
    <location>
        <begin position="224"/>
        <end position="240"/>
    </location>
</feature>
<organism evidence="10 11">
    <name type="scientific">Streptomyces marokkonensis</name>
    <dbReference type="NCBI Taxonomy" id="324855"/>
    <lineage>
        <taxon>Bacteria</taxon>
        <taxon>Bacillati</taxon>
        <taxon>Actinomycetota</taxon>
        <taxon>Actinomycetes</taxon>
        <taxon>Kitasatosporales</taxon>
        <taxon>Streptomycetaceae</taxon>
        <taxon>Streptomyces</taxon>
    </lineage>
</organism>
<dbReference type="Gene3D" id="3.30.559.10">
    <property type="entry name" value="Chloramphenicol acetyltransferase-like domain"/>
    <property type="match status" value="1"/>
</dbReference>
<dbReference type="Gene3D" id="4.10.320.10">
    <property type="entry name" value="E3-binding domain"/>
    <property type="match status" value="1"/>
</dbReference>
<gene>
    <name evidence="10" type="ORF">GCM10022384_02600</name>
</gene>
<dbReference type="EC" id="2.3.1.-" evidence="6"/>
<dbReference type="EMBL" id="BAABCQ010000003">
    <property type="protein sequence ID" value="GAA3952533.1"/>
    <property type="molecule type" value="Genomic_DNA"/>
</dbReference>
<feature type="compositionally biased region" description="Low complexity" evidence="7">
    <location>
        <begin position="248"/>
        <end position="259"/>
    </location>
</feature>
<dbReference type="SUPFAM" id="SSF47005">
    <property type="entry name" value="Peripheral subunit-binding domain of 2-oxo acid dehydrogenase complex"/>
    <property type="match status" value="1"/>
</dbReference>
<feature type="compositionally biased region" description="Low complexity" evidence="7">
    <location>
        <begin position="91"/>
        <end position="108"/>
    </location>
</feature>
<dbReference type="InterPro" id="IPR023213">
    <property type="entry name" value="CAT-like_dom_sf"/>
</dbReference>
<evidence type="ECO:0000256" key="7">
    <source>
        <dbReference type="SAM" id="MobiDB-lite"/>
    </source>
</evidence>
<evidence type="ECO:0000256" key="5">
    <source>
        <dbReference type="ARBA" id="ARBA00023315"/>
    </source>
</evidence>
<name>A0ABP7NRD1_9ACTN</name>
<dbReference type="InterPro" id="IPR004167">
    <property type="entry name" value="PSBD"/>
</dbReference>
<dbReference type="PROSITE" id="PS50968">
    <property type="entry name" value="BIOTINYL_LIPOYL"/>
    <property type="match status" value="1"/>
</dbReference>
<dbReference type="InterPro" id="IPR011053">
    <property type="entry name" value="Single_hybrid_motif"/>
</dbReference>
<evidence type="ECO:0000313" key="11">
    <source>
        <dbReference type="Proteomes" id="UP001500034"/>
    </source>
</evidence>
<dbReference type="CDD" id="cd06849">
    <property type="entry name" value="lipoyl_domain"/>
    <property type="match status" value="1"/>
</dbReference>
<feature type="region of interest" description="Disordered" evidence="7">
    <location>
        <begin position="77"/>
        <end position="111"/>
    </location>
</feature>
<accession>A0ABP7NRD1</accession>
<comment type="cofactor">
    <cofactor evidence="1 6">
        <name>(R)-lipoate</name>
        <dbReference type="ChEBI" id="CHEBI:83088"/>
    </cofactor>
</comment>
<dbReference type="SUPFAM" id="SSF51230">
    <property type="entry name" value="Single hybrid motif"/>
    <property type="match status" value="1"/>
</dbReference>
<dbReference type="InterPro" id="IPR036625">
    <property type="entry name" value="E3-bd_dom_sf"/>
</dbReference>
<feature type="domain" description="Lipoyl-binding" evidence="8">
    <location>
        <begin position="2"/>
        <end position="77"/>
    </location>
</feature>
<sequence length="502" mass="51003">MRREFPLPDLGEGLTGAEIVRWLVRQGDRVGVDQPLVEVETAKTRVEIPSPYAGEVLECRGAAGEELPVGSPLVVIAEDDGSAGGHRPRRSAPGAPGPAGTSSAAPAWADPPGREPVLVGYGSLGAAPAAPPHRAAGPVAAAAAAGTRHGPVPVVSPLVRRLARDHGIDLRTVSGTGPAGLVGRSDVVRAVEALTGSGEGREPDRTAPVASAPHAPPTGATLQGPPVGQVADPAADPAAGRGTGMTTGRGTRPAAGQAASAGDVRPEDDVLVWHGARRTAVRKLTASHREIPAATCWLEADATGLLELCRDADAADAPPGPRIGVLTLIARMCVAALARHPALGSRVVHDADGTAVGVRPPRSIGLGIATRTDRGVVVPVVHGADRLTTARLGEEIARLTAGARDGTLAPHELTGGCFTVNNHGVLGTDGAVPLINHPETAMLGVGRIARRPWVVGDAVLPRSTAPLSLTFDHRVCDGATAADFLGLVARAVNRPATLALHL</sequence>
<dbReference type="InterPro" id="IPR001078">
    <property type="entry name" value="2-oxoacid_DH_actylTfrase"/>
</dbReference>
<dbReference type="Pfam" id="PF00198">
    <property type="entry name" value="2-oxoacid_dh"/>
    <property type="match status" value="1"/>
</dbReference>
<reference evidence="11" key="1">
    <citation type="journal article" date="2019" name="Int. J. Syst. Evol. Microbiol.">
        <title>The Global Catalogue of Microorganisms (GCM) 10K type strain sequencing project: providing services to taxonomists for standard genome sequencing and annotation.</title>
        <authorList>
            <consortium name="The Broad Institute Genomics Platform"/>
            <consortium name="The Broad Institute Genome Sequencing Center for Infectious Disease"/>
            <person name="Wu L."/>
            <person name="Ma J."/>
        </authorList>
    </citation>
    <scope>NUCLEOTIDE SEQUENCE [LARGE SCALE GENOMIC DNA]</scope>
    <source>
        <strain evidence="11">JCM 17027</strain>
    </source>
</reference>
<evidence type="ECO:0000256" key="2">
    <source>
        <dbReference type="ARBA" id="ARBA00007317"/>
    </source>
</evidence>
<evidence type="ECO:0000256" key="1">
    <source>
        <dbReference type="ARBA" id="ARBA00001938"/>
    </source>
</evidence>
<dbReference type="Pfam" id="PF02817">
    <property type="entry name" value="E3_binding"/>
    <property type="match status" value="1"/>
</dbReference>
<dbReference type="SUPFAM" id="SSF52777">
    <property type="entry name" value="CoA-dependent acyltransferases"/>
    <property type="match status" value="1"/>
</dbReference>
<dbReference type="InterPro" id="IPR050743">
    <property type="entry name" value="2-oxoacid_DH_E2_comp"/>
</dbReference>
<evidence type="ECO:0000259" key="9">
    <source>
        <dbReference type="PROSITE" id="PS51826"/>
    </source>
</evidence>
<feature type="region of interest" description="Disordered" evidence="7">
    <location>
        <begin position="195"/>
        <end position="265"/>
    </location>
</feature>
<keyword evidence="5 6" id="KW-0012">Acyltransferase</keyword>
<dbReference type="InterPro" id="IPR000089">
    <property type="entry name" value="Biotin_lipoyl"/>
</dbReference>
<dbReference type="PANTHER" id="PTHR43178">
    <property type="entry name" value="DIHYDROLIPOAMIDE ACETYLTRANSFERASE COMPONENT OF PYRUVATE DEHYDROGENASE COMPLEX"/>
    <property type="match status" value="1"/>
</dbReference>
<keyword evidence="4 6" id="KW-0450">Lipoyl</keyword>
<proteinExistence type="inferred from homology"/>
<dbReference type="Gene3D" id="2.40.50.100">
    <property type="match status" value="1"/>
</dbReference>
<keyword evidence="11" id="KW-1185">Reference proteome</keyword>
<evidence type="ECO:0000256" key="3">
    <source>
        <dbReference type="ARBA" id="ARBA00022679"/>
    </source>
</evidence>
<keyword evidence="3 6" id="KW-0808">Transferase</keyword>
<comment type="caution">
    <text evidence="10">The sequence shown here is derived from an EMBL/GenBank/DDBJ whole genome shotgun (WGS) entry which is preliminary data.</text>
</comment>
<feature type="domain" description="Peripheral subunit-binding (PSBD)" evidence="9">
    <location>
        <begin position="154"/>
        <end position="191"/>
    </location>
</feature>
<dbReference type="Proteomes" id="UP001500034">
    <property type="component" value="Unassembled WGS sequence"/>
</dbReference>
<evidence type="ECO:0000256" key="6">
    <source>
        <dbReference type="RuleBase" id="RU003423"/>
    </source>
</evidence>
<evidence type="ECO:0000313" key="10">
    <source>
        <dbReference type="EMBL" id="GAA3952533.1"/>
    </source>
</evidence>